<dbReference type="Gene3D" id="2.30.30.190">
    <property type="entry name" value="CAP Gly-rich-like domain"/>
    <property type="match status" value="1"/>
</dbReference>
<dbReference type="SUPFAM" id="SSF74924">
    <property type="entry name" value="Cap-Gly domain"/>
    <property type="match status" value="1"/>
</dbReference>
<dbReference type="AlphaFoldDB" id="A0A0R3T8E4"/>
<dbReference type="SMART" id="SM01052">
    <property type="entry name" value="CAP_GLY"/>
    <property type="match status" value="1"/>
</dbReference>
<dbReference type="WBParaSite" id="HNAJ_0000333201-mRNA-1">
    <property type="protein sequence ID" value="HNAJ_0000333201-mRNA-1"/>
    <property type="gene ID" value="HNAJ_0000333201"/>
</dbReference>
<accession>A0A0R3T8E4</accession>
<dbReference type="PROSITE" id="PS50245">
    <property type="entry name" value="CAP_GLY_2"/>
    <property type="match status" value="1"/>
</dbReference>
<keyword evidence="3" id="KW-1185">Reference proteome</keyword>
<dbReference type="STRING" id="102285.A0A0R3T8E4"/>
<protein>
    <submittedName>
        <fullName evidence="4">CAP-Gly domain-containing protein</fullName>
    </submittedName>
</protein>
<evidence type="ECO:0000313" key="2">
    <source>
        <dbReference type="EMBL" id="VDN99190.1"/>
    </source>
</evidence>
<proteinExistence type="predicted"/>
<reference evidence="2 3" key="2">
    <citation type="submission" date="2018-11" db="EMBL/GenBank/DDBJ databases">
        <authorList>
            <consortium name="Pathogen Informatics"/>
        </authorList>
    </citation>
    <scope>NUCLEOTIDE SEQUENCE [LARGE SCALE GENOMIC DNA]</scope>
</reference>
<gene>
    <name evidence="2" type="ORF">HNAJ_LOCUS3331</name>
</gene>
<dbReference type="InterPro" id="IPR000938">
    <property type="entry name" value="CAP-Gly_domain"/>
</dbReference>
<dbReference type="Proteomes" id="UP000278807">
    <property type="component" value="Unassembled WGS sequence"/>
</dbReference>
<dbReference type="EMBL" id="UZAE01001912">
    <property type="protein sequence ID" value="VDN99190.1"/>
    <property type="molecule type" value="Genomic_DNA"/>
</dbReference>
<evidence type="ECO:0000313" key="4">
    <source>
        <dbReference type="WBParaSite" id="HNAJ_0000333201-mRNA-1"/>
    </source>
</evidence>
<dbReference type="OrthoDB" id="2130750at2759"/>
<name>A0A0R3T8E4_RODNA</name>
<reference evidence="4" key="1">
    <citation type="submission" date="2017-02" db="UniProtKB">
        <authorList>
            <consortium name="WormBaseParasite"/>
        </authorList>
    </citation>
    <scope>IDENTIFICATION</scope>
</reference>
<dbReference type="InterPro" id="IPR036859">
    <property type="entry name" value="CAP-Gly_dom_sf"/>
</dbReference>
<dbReference type="Pfam" id="PF01302">
    <property type="entry name" value="CAP_GLY"/>
    <property type="match status" value="1"/>
</dbReference>
<organism evidence="4">
    <name type="scientific">Rodentolepis nana</name>
    <name type="common">Dwarf tapeworm</name>
    <name type="synonym">Hymenolepis nana</name>
    <dbReference type="NCBI Taxonomy" id="102285"/>
    <lineage>
        <taxon>Eukaryota</taxon>
        <taxon>Metazoa</taxon>
        <taxon>Spiralia</taxon>
        <taxon>Lophotrochozoa</taxon>
        <taxon>Platyhelminthes</taxon>
        <taxon>Cestoda</taxon>
        <taxon>Eucestoda</taxon>
        <taxon>Cyclophyllidea</taxon>
        <taxon>Hymenolepididae</taxon>
        <taxon>Rodentolepis</taxon>
    </lineage>
</organism>
<dbReference type="PANTHER" id="PTHR18916">
    <property type="entry name" value="DYNACTIN 1-RELATED MICROTUBULE-BINDING"/>
    <property type="match status" value="1"/>
</dbReference>
<evidence type="ECO:0000313" key="3">
    <source>
        <dbReference type="Proteomes" id="UP000278807"/>
    </source>
</evidence>
<evidence type="ECO:0000259" key="1">
    <source>
        <dbReference type="PROSITE" id="PS50245"/>
    </source>
</evidence>
<sequence length="100" mass="10952">MALSSSFLGTLRYIGPVDFTDGLWLGVELRGPHGRHDGAVAGRRYFTCSPNHGVLVRPSRVTFRGINAAKLLPPGLFAAFEKRPSVFEEPSDTRSVMTHP</sequence>
<feature type="domain" description="CAP-Gly" evidence="1">
    <location>
        <begin position="15"/>
        <end position="57"/>
    </location>
</feature>